<dbReference type="Pfam" id="PF01850">
    <property type="entry name" value="PIN"/>
    <property type="match status" value="1"/>
</dbReference>
<evidence type="ECO:0000313" key="2">
    <source>
        <dbReference type="EMBL" id="AOH86612.1"/>
    </source>
</evidence>
<dbReference type="RefSeq" id="WP_069207142.1">
    <property type="nucleotide sequence ID" value="NZ_CP014168.1"/>
</dbReference>
<dbReference type="KEGG" id="span:AWL63_07650"/>
<dbReference type="PANTHER" id="PTHR36173:SF2">
    <property type="entry name" value="RIBONUCLEASE VAPC16"/>
    <property type="match status" value="1"/>
</dbReference>
<name>A0A1B3ZGQ9_9SPHN</name>
<organism evidence="2 3">
    <name type="scientific">Sphingomonas panacis</name>
    <dbReference type="NCBI Taxonomy" id="1560345"/>
    <lineage>
        <taxon>Bacteria</taxon>
        <taxon>Pseudomonadati</taxon>
        <taxon>Pseudomonadota</taxon>
        <taxon>Alphaproteobacteria</taxon>
        <taxon>Sphingomonadales</taxon>
        <taxon>Sphingomonadaceae</taxon>
        <taxon>Sphingomonas</taxon>
    </lineage>
</organism>
<protein>
    <submittedName>
        <fullName evidence="2">Twitching motility protein PilT</fullName>
    </submittedName>
</protein>
<reference evidence="2 3" key="1">
    <citation type="submission" date="2016-01" db="EMBL/GenBank/DDBJ databases">
        <title>Complete genome and mega plasmid sequence of Sphingomonas panacis DCY99 elicits systemic resistance in rice to Xanthomonas oryzae.</title>
        <authorList>
            <person name="Kim Y.J."/>
            <person name="Yang D.C."/>
            <person name="Sing P."/>
        </authorList>
    </citation>
    <scope>NUCLEOTIDE SEQUENCE [LARGE SCALE GENOMIC DNA]</scope>
    <source>
        <strain evidence="2 3">DCY99</strain>
    </source>
</reference>
<dbReference type="Gene3D" id="3.40.50.1010">
    <property type="entry name" value="5'-nuclease"/>
    <property type="match status" value="1"/>
</dbReference>
<proteinExistence type="predicted"/>
<accession>A0A1B3ZGQ9</accession>
<dbReference type="InterPro" id="IPR029060">
    <property type="entry name" value="PIN-like_dom_sf"/>
</dbReference>
<dbReference type="CDD" id="cd09872">
    <property type="entry name" value="PIN_Sll0205-like"/>
    <property type="match status" value="1"/>
</dbReference>
<gene>
    <name evidence="2" type="ORF">AWL63_07650</name>
</gene>
<sequence length="128" mass="14070">MRLLLDTHALLWWWQDAPQLAEAARTAMLDPASEVFVSAASAWEIATKVRKGQLPDFGCSLSAFVDDVVRDGFNHLDVTARHGVHGGSLSGGHKDPFDRLIAAQALLEDMVVITRDREIAAFGCKVLW</sequence>
<dbReference type="AlphaFoldDB" id="A0A1B3ZGQ9"/>
<dbReference type="InterPro" id="IPR052919">
    <property type="entry name" value="TA_system_RNase"/>
</dbReference>
<dbReference type="Proteomes" id="UP000094256">
    <property type="component" value="Chromosome"/>
</dbReference>
<dbReference type="PANTHER" id="PTHR36173">
    <property type="entry name" value="RIBONUCLEASE VAPC16-RELATED"/>
    <property type="match status" value="1"/>
</dbReference>
<dbReference type="OrthoDB" id="9798990at2"/>
<evidence type="ECO:0000259" key="1">
    <source>
        <dbReference type="Pfam" id="PF01850"/>
    </source>
</evidence>
<dbReference type="STRING" id="1560345.AWL63_07650"/>
<dbReference type="InterPro" id="IPR002716">
    <property type="entry name" value="PIN_dom"/>
</dbReference>
<feature type="domain" description="PIN" evidence="1">
    <location>
        <begin position="4"/>
        <end position="121"/>
    </location>
</feature>
<dbReference type="InterPro" id="IPR041705">
    <property type="entry name" value="PIN_Sll0205"/>
</dbReference>
<dbReference type="SUPFAM" id="SSF88723">
    <property type="entry name" value="PIN domain-like"/>
    <property type="match status" value="1"/>
</dbReference>
<keyword evidence="3" id="KW-1185">Reference proteome</keyword>
<dbReference type="EMBL" id="CP014168">
    <property type="protein sequence ID" value="AOH86612.1"/>
    <property type="molecule type" value="Genomic_DNA"/>
</dbReference>
<evidence type="ECO:0000313" key="3">
    <source>
        <dbReference type="Proteomes" id="UP000094256"/>
    </source>
</evidence>